<sequence>MTVSGGAVLAATGQALPATHCQLVDSVKQSAEVGLSDRGKLSASELTEELCSELTKAASAYGQTDDPDLRRDAALDQLMRIASYLPHLGIPHDALRPMTAIIHAIADIDRGTVPRILKRIRRVSDQRIPFEHLAQRGIAAAAVTLYYEADNEQGSDEKRLDRALKKVAIRIRNWPAVTQRSSKRNGPQSMVEPLRDWRNAAMAGGSEDLDHTKYIAALQTRPKDVHSPASWAEWLLTHGVKLYL</sequence>
<dbReference type="Proteomes" id="UP000606490">
    <property type="component" value="Unassembled WGS sequence"/>
</dbReference>
<name>A0ABS1V836_9PROT</name>
<comment type="caution">
    <text evidence="1">The sequence shown here is derived from an EMBL/GenBank/DDBJ whole genome shotgun (WGS) entry which is preliminary data.</text>
</comment>
<organism evidence="1 2">
    <name type="scientific">Belnapia mucosa</name>
    <dbReference type="NCBI Taxonomy" id="2804532"/>
    <lineage>
        <taxon>Bacteria</taxon>
        <taxon>Pseudomonadati</taxon>
        <taxon>Pseudomonadota</taxon>
        <taxon>Alphaproteobacteria</taxon>
        <taxon>Acetobacterales</taxon>
        <taxon>Roseomonadaceae</taxon>
        <taxon>Belnapia</taxon>
    </lineage>
</organism>
<dbReference type="RefSeq" id="WP_202827579.1">
    <property type="nucleotide sequence ID" value="NZ_JAEUXJ010000010.1"/>
</dbReference>
<accession>A0ABS1V836</accession>
<evidence type="ECO:0000313" key="1">
    <source>
        <dbReference type="EMBL" id="MBL6457841.1"/>
    </source>
</evidence>
<proteinExistence type="predicted"/>
<reference evidence="1 2" key="1">
    <citation type="submission" date="2021-01" db="EMBL/GenBank/DDBJ databases">
        <title>Belnapia mucosa sp. nov. and Belnapia arida sp. nov., isolated from the Tabernas Desert (Almeria, Spain).</title>
        <authorList>
            <person name="Molina-Menor E."/>
            <person name="Vidal-Verdu A."/>
            <person name="Calonge A."/>
            <person name="Satari L."/>
            <person name="Pereto Magraner J."/>
            <person name="Porcar Miralles M."/>
        </authorList>
    </citation>
    <scope>NUCLEOTIDE SEQUENCE [LARGE SCALE GENOMIC DNA]</scope>
    <source>
        <strain evidence="1 2">T6</strain>
    </source>
</reference>
<evidence type="ECO:0000313" key="2">
    <source>
        <dbReference type="Proteomes" id="UP000606490"/>
    </source>
</evidence>
<keyword evidence="2" id="KW-1185">Reference proteome</keyword>
<protein>
    <submittedName>
        <fullName evidence="1">Uncharacterized protein</fullName>
    </submittedName>
</protein>
<dbReference type="EMBL" id="JAEUXJ010000010">
    <property type="protein sequence ID" value="MBL6457841.1"/>
    <property type="molecule type" value="Genomic_DNA"/>
</dbReference>
<gene>
    <name evidence="1" type="ORF">JMJ55_21105</name>
</gene>